<evidence type="ECO:0000256" key="1">
    <source>
        <dbReference type="SAM" id="MobiDB-lite"/>
    </source>
</evidence>
<sequence>MTTTTPPNPKGNTTTAPATSSCPLKLATKPGASIYSSPLMLTTYDKYVLGFSMTYLWRCPSSSILIPLFRQNFNAEKHLDIGVGTGFFVGDALGQVLASSGSTSTSNHKEGKKVDITLMDLNEVALEKAKERVLGVVAEHEHHSQAEVESDGKNPEVGVKVTTIVADVLDQSVPVGVQRGQFKSVSMFNLLHCLPSVPIVPSGPSSSDHDSGADDNGQEIKNRAFKLAAECLADDGTLAGCTVLGRKYIANDSSGAGSGAGMDKPNGTKTPSVLSKGMTWAVMKWYNHLGTFGNWSDEREVFEKGLRENFEVVETQVVGCMLLFSAARPKRSA</sequence>
<comment type="caution">
    <text evidence="2">The sequence shown here is derived from an EMBL/GenBank/DDBJ whole genome shotgun (WGS) entry which is preliminary data.</text>
</comment>
<keyword evidence="3" id="KW-1185">Reference proteome</keyword>
<gene>
    <name evidence="2" type="ORF">B0T20DRAFT_451413</name>
</gene>
<protein>
    <recommendedName>
        <fullName evidence="4">Methyltransferase domain-containing protein</fullName>
    </recommendedName>
</protein>
<dbReference type="SUPFAM" id="SSF53335">
    <property type="entry name" value="S-adenosyl-L-methionine-dependent methyltransferases"/>
    <property type="match status" value="1"/>
</dbReference>
<evidence type="ECO:0008006" key="4">
    <source>
        <dbReference type="Google" id="ProtNLM"/>
    </source>
</evidence>
<dbReference type="InterPro" id="IPR029063">
    <property type="entry name" value="SAM-dependent_MTases_sf"/>
</dbReference>
<feature type="compositionally biased region" description="Low complexity" evidence="1">
    <location>
        <begin position="1"/>
        <end position="19"/>
    </location>
</feature>
<proteinExistence type="predicted"/>
<organism evidence="2 3">
    <name type="scientific">Sordaria brevicollis</name>
    <dbReference type="NCBI Taxonomy" id="83679"/>
    <lineage>
        <taxon>Eukaryota</taxon>
        <taxon>Fungi</taxon>
        <taxon>Dikarya</taxon>
        <taxon>Ascomycota</taxon>
        <taxon>Pezizomycotina</taxon>
        <taxon>Sordariomycetes</taxon>
        <taxon>Sordariomycetidae</taxon>
        <taxon>Sordariales</taxon>
        <taxon>Sordariaceae</taxon>
        <taxon>Sordaria</taxon>
    </lineage>
</organism>
<evidence type="ECO:0000313" key="2">
    <source>
        <dbReference type="EMBL" id="KAK3400645.1"/>
    </source>
</evidence>
<evidence type="ECO:0000313" key="3">
    <source>
        <dbReference type="Proteomes" id="UP001281003"/>
    </source>
</evidence>
<dbReference type="Gene3D" id="3.40.50.150">
    <property type="entry name" value="Vaccinia Virus protein VP39"/>
    <property type="match status" value="1"/>
</dbReference>
<name>A0AAE0UEB2_SORBR</name>
<dbReference type="AlphaFoldDB" id="A0AAE0UEB2"/>
<accession>A0AAE0UEB2</accession>
<reference evidence="2" key="2">
    <citation type="submission" date="2023-07" db="EMBL/GenBank/DDBJ databases">
        <authorList>
            <consortium name="Lawrence Berkeley National Laboratory"/>
            <person name="Haridas S."/>
            <person name="Hensen N."/>
            <person name="Bonometti L."/>
            <person name="Westerberg I."/>
            <person name="Brannstrom I.O."/>
            <person name="Guillou S."/>
            <person name="Cros-Aarteil S."/>
            <person name="Calhoun S."/>
            <person name="Kuo A."/>
            <person name="Mondo S."/>
            <person name="Pangilinan J."/>
            <person name="Riley R."/>
            <person name="LaButti K."/>
            <person name="Andreopoulos B."/>
            <person name="Lipzen A."/>
            <person name="Chen C."/>
            <person name="Yanf M."/>
            <person name="Daum C."/>
            <person name="Ng V."/>
            <person name="Clum A."/>
            <person name="Steindorff A."/>
            <person name="Ohm R."/>
            <person name="Martin F."/>
            <person name="Silar P."/>
            <person name="Natvig D."/>
            <person name="Lalanne C."/>
            <person name="Gautier V."/>
            <person name="Ament-velasquez S.L."/>
            <person name="Kruys A."/>
            <person name="Hutchinson M.I."/>
            <person name="Powell A.J."/>
            <person name="Barry K."/>
            <person name="Miller A.N."/>
            <person name="Grigoriev I.V."/>
            <person name="Debuchy R."/>
            <person name="Gladieux P."/>
            <person name="Thoren M.H."/>
            <person name="Johannesson H."/>
        </authorList>
    </citation>
    <scope>NUCLEOTIDE SEQUENCE</scope>
    <source>
        <strain evidence="2">FGSC 1904</strain>
    </source>
</reference>
<dbReference type="Proteomes" id="UP001281003">
    <property type="component" value="Unassembled WGS sequence"/>
</dbReference>
<feature type="region of interest" description="Disordered" evidence="1">
    <location>
        <begin position="1"/>
        <end position="22"/>
    </location>
</feature>
<dbReference type="EMBL" id="JAUTDP010000003">
    <property type="protein sequence ID" value="KAK3400645.1"/>
    <property type="molecule type" value="Genomic_DNA"/>
</dbReference>
<reference evidence="2" key="1">
    <citation type="journal article" date="2023" name="Mol. Phylogenet. Evol.">
        <title>Genome-scale phylogeny and comparative genomics of the fungal order Sordariales.</title>
        <authorList>
            <person name="Hensen N."/>
            <person name="Bonometti L."/>
            <person name="Westerberg I."/>
            <person name="Brannstrom I.O."/>
            <person name="Guillou S."/>
            <person name="Cros-Aarteil S."/>
            <person name="Calhoun S."/>
            <person name="Haridas S."/>
            <person name="Kuo A."/>
            <person name="Mondo S."/>
            <person name="Pangilinan J."/>
            <person name="Riley R."/>
            <person name="LaButti K."/>
            <person name="Andreopoulos B."/>
            <person name="Lipzen A."/>
            <person name="Chen C."/>
            <person name="Yan M."/>
            <person name="Daum C."/>
            <person name="Ng V."/>
            <person name="Clum A."/>
            <person name="Steindorff A."/>
            <person name="Ohm R.A."/>
            <person name="Martin F."/>
            <person name="Silar P."/>
            <person name="Natvig D.O."/>
            <person name="Lalanne C."/>
            <person name="Gautier V."/>
            <person name="Ament-Velasquez S.L."/>
            <person name="Kruys A."/>
            <person name="Hutchinson M.I."/>
            <person name="Powell A.J."/>
            <person name="Barry K."/>
            <person name="Miller A.N."/>
            <person name="Grigoriev I.V."/>
            <person name="Debuchy R."/>
            <person name="Gladieux P."/>
            <person name="Hiltunen Thoren M."/>
            <person name="Johannesson H."/>
        </authorList>
    </citation>
    <scope>NUCLEOTIDE SEQUENCE</scope>
    <source>
        <strain evidence="2">FGSC 1904</strain>
    </source>
</reference>